<keyword evidence="4" id="KW-0378">Hydrolase</keyword>
<keyword evidence="7" id="KW-1179">Viral genome integration</keyword>
<dbReference type="GO" id="GO:0016740">
    <property type="term" value="F:transferase activity"/>
    <property type="evidence" value="ECO:0007669"/>
    <property type="project" value="UniProtKB-KW"/>
</dbReference>
<keyword evidence="6" id="KW-0233">DNA recombination</keyword>
<evidence type="ECO:0000256" key="1">
    <source>
        <dbReference type="ARBA" id="ARBA00008857"/>
    </source>
</evidence>
<dbReference type="GO" id="GO:0003677">
    <property type="term" value="F:DNA binding"/>
    <property type="evidence" value="ECO:0007669"/>
    <property type="project" value="UniProtKB-UniRule"/>
</dbReference>
<dbReference type="GO" id="GO:0015074">
    <property type="term" value="P:DNA integration"/>
    <property type="evidence" value="ECO:0007669"/>
    <property type="project" value="InterPro"/>
</dbReference>
<dbReference type="InterPro" id="IPR002104">
    <property type="entry name" value="Integrase_catalytic"/>
</dbReference>
<name>A0A8S5Q9F0_9CAUD</name>
<keyword evidence="7" id="KW-1160">Virus entry into host cell</keyword>
<dbReference type="InterPro" id="IPR013762">
    <property type="entry name" value="Integrase-like_cat_sf"/>
</dbReference>
<evidence type="ECO:0000256" key="2">
    <source>
        <dbReference type="ARBA" id="ARBA00016082"/>
    </source>
</evidence>
<comment type="similarity">
    <text evidence="1">Belongs to the 'phage' integrase family.</text>
</comment>
<dbReference type="GO" id="GO:0075713">
    <property type="term" value="P:establishment of integrated proviral latency"/>
    <property type="evidence" value="ECO:0007669"/>
    <property type="project" value="UniProtKB-KW"/>
</dbReference>
<dbReference type="PANTHER" id="PTHR30349">
    <property type="entry name" value="PHAGE INTEGRASE-RELATED"/>
    <property type="match status" value="1"/>
</dbReference>
<dbReference type="CDD" id="cd01189">
    <property type="entry name" value="INT_ICEBs1_C_like"/>
    <property type="match status" value="1"/>
</dbReference>
<feature type="domain" description="Tyr recombinase" evidence="9">
    <location>
        <begin position="132"/>
        <end position="304"/>
    </location>
</feature>
<keyword evidence="5 8" id="KW-0238">DNA-binding</keyword>
<evidence type="ECO:0000256" key="7">
    <source>
        <dbReference type="ARBA" id="ARBA00023195"/>
    </source>
</evidence>
<dbReference type="InterPro" id="IPR044068">
    <property type="entry name" value="CB"/>
</dbReference>
<dbReference type="InterPro" id="IPR010998">
    <property type="entry name" value="Integrase_recombinase_N"/>
</dbReference>
<dbReference type="GO" id="GO:0006310">
    <property type="term" value="P:DNA recombination"/>
    <property type="evidence" value="ECO:0007669"/>
    <property type="project" value="UniProtKB-KW"/>
</dbReference>
<accession>A0A8S5Q9F0</accession>
<dbReference type="PROSITE" id="PS51898">
    <property type="entry name" value="TYR_RECOMBINASE"/>
    <property type="match status" value="1"/>
</dbReference>
<evidence type="ECO:0000256" key="8">
    <source>
        <dbReference type="PROSITE-ProRule" id="PRU01248"/>
    </source>
</evidence>
<keyword evidence="7" id="KW-0229">DNA integration</keyword>
<keyword evidence="3" id="KW-0808">Transferase</keyword>
<dbReference type="Gene3D" id="1.10.150.130">
    <property type="match status" value="1"/>
</dbReference>
<feature type="domain" description="Core-binding (CB)" evidence="10">
    <location>
        <begin position="37"/>
        <end position="117"/>
    </location>
</feature>
<organism evidence="11">
    <name type="scientific">Siphoviridae sp. ctdcr45</name>
    <dbReference type="NCBI Taxonomy" id="2825580"/>
    <lineage>
        <taxon>Viruses</taxon>
        <taxon>Duplodnaviria</taxon>
        <taxon>Heunggongvirae</taxon>
        <taxon>Uroviricota</taxon>
        <taxon>Caudoviricetes</taxon>
    </lineage>
</organism>
<evidence type="ECO:0000256" key="4">
    <source>
        <dbReference type="ARBA" id="ARBA00022801"/>
    </source>
</evidence>
<evidence type="ECO:0000256" key="3">
    <source>
        <dbReference type="ARBA" id="ARBA00022679"/>
    </source>
</evidence>
<dbReference type="SUPFAM" id="SSF56349">
    <property type="entry name" value="DNA breaking-rejoining enzymes"/>
    <property type="match status" value="1"/>
</dbReference>
<dbReference type="EMBL" id="BK015604">
    <property type="protein sequence ID" value="DAE15381.1"/>
    <property type="molecule type" value="Genomic_DNA"/>
</dbReference>
<dbReference type="GO" id="GO:0044826">
    <property type="term" value="P:viral genome integration into host DNA"/>
    <property type="evidence" value="ECO:0007669"/>
    <property type="project" value="UniProtKB-KW"/>
</dbReference>
<evidence type="ECO:0000259" key="10">
    <source>
        <dbReference type="PROSITE" id="PS51900"/>
    </source>
</evidence>
<dbReference type="PROSITE" id="PS51900">
    <property type="entry name" value="CB"/>
    <property type="match status" value="1"/>
</dbReference>
<dbReference type="PANTHER" id="PTHR30349:SF91">
    <property type="entry name" value="INTA PROTEIN"/>
    <property type="match status" value="1"/>
</dbReference>
<evidence type="ECO:0000256" key="6">
    <source>
        <dbReference type="ARBA" id="ARBA00023172"/>
    </source>
</evidence>
<reference evidence="11" key="1">
    <citation type="journal article" date="2021" name="Proc. Natl. Acad. Sci. U.S.A.">
        <title>A Catalog of Tens of Thousands of Viruses from Human Metagenomes Reveals Hidden Associations with Chronic Diseases.</title>
        <authorList>
            <person name="Tisza M.J."/>
            <person name="Buck C.B."/>
        </authorList>
    </citation>
    <scope>NUCLEOTIDE SEQUENCE</scope>
    <source>
        <strain evidence="11">Ctdcr45</strain>
    </source>
</reference>
<protein>
    <recommendedName>
        <fullName evidence="2">Integrase</fullName>
    </recommendedName>
</protein>
<evidence type="ECO:0000259" key="9">
    <source>
        <dbReference type="PROSITE" id="PS51898"/>
    </source>
</evidence>
<dbReference type="Gene3D" id="1.10.443.10">
    <property type="entry name" value="Intergrase catalytic core"/>
    <property type="match status" value="1"/>
</dbReference>
<dbReference type="GO" id="GO:0016787">
    <property type="term" value="F:hydrolase activity"/>
    <property type="evidence" value="ECO:0007669"/>
    <property type="project" value="UniProtKB-KW"/>
</dbReference>
<evidence type="ECO:0000256" key="5">
    <source>
        <dbReference type="ARBA" id="ARBA00023125"/>
    </source>
</evidence>
<proteinExistence type="inferred from homology"/>
<dbReference type="InterPro" id="IPR050090">
    <property type="entry name" value="Tyrosine_recombinase_XerCD"/>
</dbReference>
<dbReference type="Pfam" id="PF00589">
    <property type="entry name" value="Phage_integrase"/>
    <property type="match status" value="1"/>
</dbReference>
<evidence type="ECO:0000313" key="11">
    <source>
        <dbReference type="EMBL" id="DAE15381.1"/>
    </source>
</evidence>
<dbReference type="InterPro" id="IPR011010">
    <property type="entry name" value="DNA_brk_join_enz"/>
</dbReference>
<sequence length="325" mass="36491">MMVDRQRISITAATKKEVERQAAAIKGGAKLAPKTSMTVGEAIDKYIESKDAVLSPSTVAGYRRIRANALQDLMPRPVDSLTAQDVQRSINLMARDKSPKTVRNAHGLLSAAMAVYRPDLVLRTTMPQKQRYDIAIPSDDDVAAIMRSAQGEPAELPILLAIWLGLRMSEILGLKWSDVDGGVLHIRRALVDEGEKTTKTYASQRDLLIPDYIAGLLARAPHDEERIVTYTRRGLYVRFQTICRRAGVQHYRFHDLRHINASVMLALNVPNKYSQERLGHATDNMLQTVYQHTMAAQQIAVAAKLDDYFNEKLQTELQTEKQKTQ</sequence>